<dbReference type="PANTHER" id="PTHR23185">
    <property type="entry name" value="PROTEIN VIRILIZER HOMOLOG"/>
    <property type="match status" value="1"/>
</dbReference>
<dbReference type="AlphaFoldDB" id="A0A438EHI5"/>
<name>A0A438EHI5_VITVI</name>
<accession>A0A438EHI5</accession>
<protein>
    <submittedName>
        <fullName evidence="1">Uncharacterized protein</fullName>
    </submittedName>
</protein>
<dbReference type="EMBL" id="QGNW01001287">
    <property type="protein sequence ID" value="RVW47170.1"/>
    <property type="molecule type" value="Genomic_DNA"/>
</dbReference>
<proteinExistence type="predicted"/>
<dbReference type="Proteomes" id="UP000288805">
    <property type="component" value="Unassembled WGS sequence"/>
</dbReference>
<evidence type="ECO:0000313" key="1">
    <source>
        <dbReference type="EMBL" id="RVW47170.1"/>
    </source>
</evidence>
<comment type="caution">
    <text evidence="1">The sequence shown here is derived from an EMBL/GenBank/DDBJ whole genome shotgun (WGS) entry which is preliminary data.</text>
</comment>
<dbReference type="InterPro" id="IPR026736">
    <property type="entry name" value="Virilizer"/>
</dbReference>
<reference evidence="1 2" key="1">
    <citation type="journal article" date="2018" name="PLoS Genet.">
        <title>Population sequencing reveals clonal diversity and ancestral inbreeding in the grapevine cultivar Chardonnay.</title>
        <authorList>
            <person name="Roach M.J."/>
            <person name="Johnson D.L."/>
            <person name="Bohlmann J."/>
            <person name="van Vuuren H.J."/>
            <person name="Jones S.J."/>
            <person name="Pretorius I.S."/>
            <person name="Schmidt S.A."/>
            <person name="Borneman A.R."/>
        </authorList>
    </citation>
    <scope>NUCLEOTIDE SEQUENCE [LARGE SCALE GENOMIC DNA]</scope>
    <source>
        <strain evidence="2">cv. Chardonnay</strain>
        <tissue evidence="1">Leaf</tissue>
    </source>
</reference>
<evidence type="ECO:0000313" key="2">
    <source>
        <dbReference type="Proteomes" id="UP000288805"/>
    </source>
</evidence>
<gene>
    <name evidence="1" type="ORF">CK203_070196</name>
</gene>
<sequence length="363" mass="40674">MICLSSTDYLVDEGTECNSTSDLLLERSREKSLVDLLIPLLVLLITLLKKLQEAQEQHRNTKLMNALLRLHREVSPKLAACAADLSSSYPDAALGFGAVCNLLVSALACWPIYGWTPAFFILSLQCSSYFISGLGSKGNLQFAMYFGMQNDLFPEEGVWLWKNGMPLLSAVRTLAVGTLLGPQKEREVNWYLHPGHPEVLLNQLTPQLDKISQVILHYAMTSLVVIQDMLRVFIIRIACQKADNASLLLQPIMSWIRMRLSESSCQTDVDAYKIYRLLDFLACLLEHPRAKPLLLKEGAIQMLIKALERCVDATESDVKQLSDGRNSAKCSLTAFSWCLPLCKSLSLICDSHMSRHYIGNYAK</sequence>
<organism evidence="1 2">
    <name type="scientific">Vitis vinifera</name>
    <name type="common">Grape</name>
    <dbReference type="NCBI Taxonomy" id="29760"/>
    <lineage>
        <taxon>Eukaryota</taxon>
        <taxon>Viridiplantae</taxon>
        <taxon>Streptophyta</taxon>
        <taxon>Embryophyta</taxon>
        <taxon>Tracheophyta</taxon>
        <taxon>Spermatophyta</taxon>
        <taxon>Magnoliopsida</taxon>
        <taxon>eudicotyledons</taxon>
        <taxon>Gunneridae</taxon>
        <taxon>Pentapetalae</taxon>
        <taxon>rosids</taxon>
        <taxon>Vitales</taxon>
        <taxon>Vitaceae</taxon>
        <taxon>Viteae</taxon>
        <taxon>Vitis</taxon>
    </lineage>
</organism>
<dbReference type="PANTHER" id="PTHR23185:SF0">
    <property type="entry name" value="PROTEIN VIRILIZER HOMOLOG"/>
    <property type="match status" value="1"/>
</dbReference>